<dbReference type="PROSITE" id="PS51351">
    <property type="entry name" value="TFIIE_BETA_C"/>
    <property type="match status" value="1"/>
</dbReference>
<dbReference type="InterPro" id="IPR003166">
    <property type="entry name" value="TFIIE_bsu_DNA-bd"/>
</dbReference>
<dbReference type="OMA" id="RTKKDNH"/>
<evidence type="ECO:0000256" key="7">
    <source>
        <dbReference type="PIRNR" id="PIRNR016398"/>
    </source>
</evidence>
<dbReference type="STRING" id="237631.A0A0D1E6I9"/>
<name>A0A0D1E6I9_MYCMD</name>
<dbReference type="GO" id="GO:0006367">
    <property type="term" value="P:transcription initiation at RNA polymerase II promoter"/>
    <property type="evidence" value="ECO:0000318"/>
    <property type="project" value="GO_Central"/>
</dbReference>
<dbReference type="Pfam" id="PF22254">
    <property type="entry name" value="TFA2_E-tether"/>
    <property type="match status" value="1"/>
</dbReference>
<evidence type="ECO:0000256" key="4">
    <source>
        <dbReference type="ARBA" id="ARBA00023163"/>
    </source>
</evidence>
<evidence type="ECO:0000256" key="6">
    <source>
        <dbReference type="ARBA" id="ARBA00025581"/>
    </source>
</evidence>
<comment type="subcellular location">
    <subcellularLocation>
        <location evidence="1 7">Nucleus</location>
    </subcellularLocation>
</comment>
<dbReference type="eggNOG" id="KOG3095">
    <property type="taxonomic scope" value="Eukaryota"/>
</dbReference>
<reference evidence="10 11" key="1">
    <citation type="journal article" date="2006" name="Nature">
        <title>Insights from the genome of the biotrophic fungal plant pathogen Ustilago maydis.</title>
        <authorList>
            <person name="Kamper J."/>
            <person name="Kahmann R."/>
            <person name="Bolker M."/>
            <person name="Ma L.J."/>
            <person name="Brefort T."/>
            <person name="Saville B.J."/>
            <person name="Banuett F."/>
            <person name="Kronstad J.W."/>
            <person name="Gold S.E."/>
            <person name="Muller O."/>
            <person name="Perlin M.H."/>
            <person name="Wosten H.A."/>
            <person name="de Vries R."/>
            <person name="Ruiz-Herrera J."/>
            <person name="Reynaga-Pena C.G."/>
            <person name="Snetselaar K."/>
            <person name="McCann M."/>
            <person name="Perez-Martin J."/>
            <person name="Feldbrugge M."/>
            <person name="Basse C.W."/>
            <person name="Steinberg G."/>
            <person name="Ibeas J.I."/>
            <person name="Holloman W."/>
            <person name="Guzman P."/>
            <person name="Farman M."/>
            <person name="Stajich J.E."/>
            <person name="Sentandreu R."/>
            <person name="Gonzalez-Prieto J.M."/>
            <person name="Kennell J.C."/>
            <person name="Molina L."/>
            <person name="Schirawski J."/>
            <person name="Mendoza-Mendoza A."/>
            <person name="Greilinger D."/>
            <person name="Munch K."/>
            <person name="Rossel N."/>
            <person name="Scherer M."/>
            <person name="Vranes M."/>
            <person name="Ladendorf O."/>
            <person name="Vincon V."/>
            <person name="Fuchs U."/>
            <person name="Sandrock B."/>
            <person name="Meng S."/>
            <person name="Ho E.C."/>
            <person name="Cahill M.J."/>
            <person name="Boyce K.J."/>
            <person name="Klose J."/>
            <person name="Klosterman S.J."/>
            <person name="Deelstra H.J."/>
            <person name="Ortiz-Castellanos L."/>
            <person name="Li W."/>
            <person name="Sanchez-Alonso P."/>
            <person name="Schreier P.H."/>
            <person name="Hauser-Hahn I."/>
            <person name="Vaupel M."/>
            <person name="Koopmann E."/>
            <person name="Friedrich G."/>
            <person name="Voss H."/>
            <person name="Schluter T."/>
            <person name="Margolis J."/>
            <person name="Platt D."/>
            <person name="Swimmer C."/>
            <person name="Gnirke A."/>
            <person name="Chen F."/>
            <person name="Vysotskaia V."/>
            <person name="Mannhaupt G."/>
            <person name="Guldener U."/>
            <person name="Munsterkotter M."/>
            <person name="Haase D."/>
            <person name="Oesterheld M."/>
            <person name="Mewes H.W."/>
            <person name="Mauceli E.W."/>
            <person name="DeCaprio D."/>
            <person name="Wade C.M."/>
            <person name="Butler J."/>
            <person name="Young S."/>
            <person name="Jaffe D.B."/>
            <person name="Calvo S."/>
            <person name="Nusbaum C."/>
            <person name="Galagan J."/>
            <person name="Birren B.W."/>
        </authorList>
    </citation>
    <scope>NUCLEOTIDE SEQUENCE [LARGE SCALE GENOMIC DNA]</scope>
    <source>
        <strain evidence="11">DSM 14603 / FGSC 9021 / UM521</strain>
    </source>
</reference>
<evidence type="ECO:0000256" key="3">
    <source>
        <dbReference type="ARBA" id="ARBA00023125"/>
    </source>
</evidence>
<sequence>MSGREPSTIYSQPANTGSGIHENTQLASAIDALKHHSNPVRLEDFALSQGLPALLNPNSGLFQRFRSHDRVTYDAKTDLYMYKPDYDLRTPADLVALLKERFLNPGGNGARNSSAAGMRLAELRESYPAARDAIEELGKVEPKEDREVLILRGQRDGAIKQVFWNPLRGKDAKGVDDEFKELWHELKVPDLVDLPKELEREGLSTTDMLDAPISAAQLAANAKNKKKKKGTGARRFKLQNTHLEGVDLSQDFIKPS</sequence>
<dbReference type="GeneID" id="23562217"/>
<comment type="similarity">
    <text evidence="7">Belongs to the TFIIE beta subunit family.</text>
</comment>
<keyword evidence="5 7" id="KW-0539">Nucleus</keyword>
<dbReference type="Proteomes" id="UP000000561">
    <property type="component" value="Chromosome 2"/>
</dbReference>
<dbReference type="PIRSF" id="PIRSF016398">
    <property type="entry name" value="TFIIE-beta"/>
    <property type="match status" value="1"/>
</dbReference>
<comment type="subunit">
    <text evidence="7">Tetramer of two alpha and two beta chains.</text>
</comment>
<dbReference type="Pfam" id="PF18121">
    <property type="entry name" value="TFA2_Winged_2"/>
    <property type="match status" value="1"/>
</dbReference>
<dbReference type="AlphaFoldDB" id="A0A0D1E6I9"/>
<comment type="function">
    <text evidence="6 7">Recruits TFIIH to the initiation complex and stimulates the RNA polymerase II C-terminal domain kinase and DNA-dependent ATPase activities of TFIIH. Both TFIIH and TFIIE are required for promoter clearance by RNA polymerase.</text>
</comment>
<dbReference type="OrthoDB" id="3907302at2759"/>
<evidence type="ECO:0000256" key="1">
    <source>
        <dbReference type="ARBA" id="ARBA00004123"/>
    </source>
</evidence>
<proteinExistence type="inferred from homology"/>
<dbReference type="PANTHER" id="PTHR12716:SF8">
    <property type="entry name" value="TRANSCRIPTION INITIATION FACTOR IIE SUBUNIT BETA"/>
    <property type="match status" value="1"/>
</dbReference>
<dbReference type="InterPro" id="IPR054600">
    <property type="entry name" value="TFA2_E-tether"/>
</dbReference>
<dbReference type="Pfam" id="PF02186">
    <property type="entry name" value="TFIIE_beta"/>
    <property type="match status" value="1"/>
</dbReference>
<evidence type="ECO:0000256" key="5">
    <source>
        <dbReference type="ARBA" id="ARBA00023242"/>
    </source>
</evidence>
<dbReference type="PANTHER" id="PTHR12716">
    <property type="entry name" value="TRANSCRIPTION INITIATION FACTOR IIE, BETA SUBUNIT"/>
    <property type="match status" value="1"/>
</dbReference>
<dbReference type="EMBL" id="CM003141">
    <property type="protein sequence ID" value="KIS71196.1"/>
    <property type="molecule type" value="Genomic_DNA"/>
</dbReference>
<dbReference type="RefSeq" id="XP_011387061.1">
    <property type="nucleotide sequence ID" value="XM_011388759.1"/>
</dbReference>
<evidence type="ECO:0000256" key="2">
    <source>
        <dbReference type="ARBA" id="ARBA00023015"/>
    </source>
</evidence>
<protein>
    <recommendedName>
        <fullName evidence="7">Transcription initiation factor IIE subunit beta</fullName>
    </recommendedName>
</protein>
<accession>A0A0D1E6I9</accession>
<evidence type="ECO:0000313" key="10">
    <source>
        <dbReference type="EMBL" id="KIS71196.1"/>
    </source>
</evidence>
<evidence type="ECO:0000313" key="11">
    <source>
        <dbReference type="Proteomes" id="UP000000561"/>
    </source>
</evidence>
<dbReference type="KEGG" id="uma:UMAG_01104"/>
<dbReference type="InterPro" id="IPR040501">
    <property type="entry name" value="TFA2_Winged_2"/>
</dbReference>
<organism evidence="10 11">
    <name type="scientific">Mycosarcoma maydis</name>
    <name type="common">Corn smut fungus</name>
    <name type="synonym">Ustilago maydis</name>
    <dbReference type="NCBI Taxonomy" id="5270"/>
    <lineage>
        <taxon>Eukaryota</taxon>
        <taxon>Fungi</taxon>
        <taxon>Dikarya</taxon>
        <taxon>Basidiomycota</taxon>
        <taxon>Ustilaginomycotina</taxon>
        <taxon>Ustilaginomycetes</taxon>
        <taxon>Ustilaginales</taxon>
        <taxon>Ustilaginaceae</taxon>
        <taxon>Mycosarcoma</taxon>
    </lineage>
</organism>
<dbReference type="VEuPathDB" id="FungiDB:UMAG_01104"/>
<feature type="compositionally biased region" description="Polar residues" evidence="8">
    <location>
        <begin position="8"/>
        <end position="21"/>
    </location>
</feature>
<keyword evidence="4 7" id="KW-0804">Transcription</keyword>
<dbReference type="InterPro" id="IPR016656">
    <property type="entry name" value="TFIIE-bsu"/>
</dbReference>
<keyword evidence="3 7" id="KW-0238">DNA-binding</keyword>
<dbReference type="InParanoid" id="A0A0D1E6I9"/>
<evidence type="ECO:0000256" key="8">
    <source>
        <dbReference type="SAM" id="MobiDB-lite"/>
    </source>
</evidence>
<evidence type="ECO:0000259" key="9">
    <source>
        <dbReference type="PROSITE" id="PS51351"/>
    </source>
</evidence>
<feature type="region of interest" description="Disordered" evidence="8">
    <location>
        <begin position="1"/>
        <end position="21"/>
    </location>
</feature>
<keyword evidence="11" id="KW-1185">Reference proteome</keyword>
<dbReference type="GO" id="GO:0003677">
    <property type="term" value="F:DNA binding"/>
    <property type="evidence" value="ECO:0007669"/>
    <property type="project" value="UniProtKB-UniRule"/>
</dbReference>
<gene>
    <name evidence="10" type="ORF">UMAG_01104</name>
</gene>
<dbReference type="GO" id="GO:0005673">
    <property type="term" value="C:transcription factor TFIIE complex"/>
    <property type="evidence" value="ECO:0000318"/>
    <property type="project" value="GO_Central"/>
</dbReference>
<dbReference type="FunCoup" id="A0A0D1E6I9">
    <property type="interactions" value="388"/>
</dbReference>
<keyword evidence="2 7" id="KW-0805">Transcription regulation</keyword>
<dbReference type="CDD" id="cd07977">
    <property type="entry name" value="TFIIE_beta_winged_helix"/>
    <property type="match status" value="1"/>
</dbReference>
<feature type="domain" description="TFIIE beta" evidence="9">
    <location>
        <begin position="10"/>
        <end position="89"/>
    </location>
</feature>